<proteinExistence type="predicted"/>
<protein>
    <submittedName>
        <fullName evidence="2">Uncharacterized protein</fullName>
    </submittedName>
</protein>
<evidence type="ECO:0000313" key="2">
    <source>
        <dbReference type="EMBL" id="JAH70042.1"/>
    </source>
</evidence>
<accession>A0A0E9UW50</accession>
<dbReference type="AlphaFoldDB" id="A0A0E9UW50"/>
<name>A0A0E9UW50_ANGAN</name>
<reference evidence="2" key="1">
    <citation type="submission" date="2014-11" db="EMBL/GenBank/DDBJ databases">
        <authorList>
            <person name="Amaro Gonzalez C."/>
        </authorList>
    </citation>
    <scope>NUCLEOTIDE SEQUENCE</scope>
</reference>
<organism evidence="2">
    <name type="scientific">Anguilla anguilla</name>
    <name type="common">European freshwater eel</name>
    <name type="synonym">Muraena anguilla</name>
    <dbReference type="NCBI Taxonomy" id="7936"/>
    <lineage>
        <taxon>Eukaryota</taxon>
        <taxon>Metazoa</taxon>
        <taxon>Chordata</taxon>
        <taxon>Craniata</taxon>
        <taxon>Vertebrata</taxon>
        <taxon>Euteleostomi</taxon>
        <taxon>Actinopterygii</taxon>
        <taxon>Neopterygii</taxon>
        <taxon>Teleostei</taxon>
        <taxon>Anguilliformes</taxon>
        <taxon>Anguillidae</taxon>
        <taxon>Anguilla</taxon>
    </lineage>
</organism>
<reference evidence="2" key="2">
    <citation type="journal article" date="2015" name="Fish Shellfish Immunol.">
        <title>Early steps in the European eel (Anguilla anguilla)-Vibrio vulnificus interaction in the gills: Role of the RtxA13 toxin.</title>
        <authorList>
            <person name="Callol A."/>
            <person name="Pajuelo D."/>
            <person name="Ebbesson L."/>
            <person name="Teles M."/>
            <person name="MacKenzie S."/>
            <person name="Amaro C."/>
        </authorList>
    </citation>
    <scope>NUCLEOTIDE SEQUENCE</scope>
</reference>
<evidence type="ECO:0000256" key="1">
    <source>
        <dbReference type="SAM" id="MobiDB-lite"/>
    </source>
</evidence>
<feature type="region of interest" description="Disordered" evidence="1">
    <location>
        <begin position="24"/>
        <end position="44"/>
    </location>
</feature>
<dbReference type="EMBL" id="GBXM01038535">
    <property type="protein sequence ID" value="JAH70042.1"/>
    <property type="molecule type" value="Transcribed_RNA"/>
</dbReference>
<sequence length="44" mass="5218">MEINSNGHYQEFKHLRTKMLKSPLLDTSFPKLPPELPQDQRQHS</sequence>